<name>A0A9W8NKP5_9PEZI</name>
<dbReference type="Proteomes" id="UP001148614">
    <property type="component" value="Unassembled WGS sequence"/>
</dbReference>
<sequence length="215" mass="24815">MSVFRFSQLPSELRSQIWHLALEHWCVIKVGFPELRPVGWDQYVIGRVCWEARIIMKKKCKEFALGSTTWINLQSTVLFFDTAKLGPYVIAHLNSQLCSDMKHAAFMWSSWPEVRRCLELMSTKCHSLKSILIVDAGRPRVNWAYEPSGPDLRPSTPQEAERVVAFLLDCNLKHEPVWMNGDADVIQLHRWFSSDPTSSSLVIKMIPPWDQAFLL</sequence>
<dbReference type="InterPro" id="IPR045518">
    <property type="entry name" value="2EXR"/>
</dbReference>
<reference evidence="2" key="1">
    <citation type="submission" date="2022-07" db="EMBL/GenBank/DDBJ databases">
        <title>Genome Sequence of Xylaria arbuscula.</title>
        <authorList>
            <person name="Buettner E."/>
        </authorList>
    </citation>
    <scope>NUCLEOTIDE SEQUENCE</scope>
    <source>
        <strain evidence="2">VT107</strain>
    </source>
</reference>
<dbReference type="EMBL" id="JANPWZ010000154">
    <property type="protein sequence ID" value="KAJ3578926.1"/>
    <property type="molecule type" value="Genomic_DNA"/>
</dbReference>
<organism evidence="2 3">
    <name type="scientific">Xylaria arbuscula</name>
    <dbReference type="NCBI Taxonomy" id="114810"/>
    <lineage>
        <taxon>Eukaryota</taxon>
        <taxon>Fungi</taxon>
        <taxon>Dikarya</taxon>
        <taxon>Ascomycota</taxon>
        <taxon>Pezizomycotina</taxon>
        <taxon>Sordariomycetes</taxon>
        <taxon>Xylariomycetidae</taxon>
        <taxon>Xylariales</taxon>
        <taxon>Xylariaceae</taxon>
        <taxon>Xylaria</taxon>
    </lineage>
</organism>
<proteinExistence type="predicted"/>
<accession>A0A9W8NKP5</accession>
<comment type="caution">
    <text evidence="2">The sequence shown here is derived from an EMBL/GenBank/DDBJ whole genome shotgun (WGS) entry which is preliminary data.</text>
</comment>
<dbReference type="AlphaFoldDB" id="A0A9W8NKP5"/>
<evidence type="ECO:0000259" key="1">
    <source>
        <dbReference type="Pfam" id="PF20150"/>
    </source>
</evidence>
<feature type="domain" description="2EXR" evidence="1">
    <location>
        <begin position="5"/>
        <end position="74"/>
    </location>
</feature>
<gene>
    <name evidence="2" type="ORF">NPX13_g1642</name>
</gene>
<protein>
    <recommendedName>
        <fullName evidence="1">2EXR domain-containing protein</fullName>
    </recommendedName>
</protein>
<evidence type="ECO:0000313" key="2">
    <source>
        <dbReference type="EMBL" id="KAJ3578926.1"/>
    </source>
</evidence>
<keyword evidence="3" id="KW-1185">Reference proteome</keyword>
<dbReference type="Pfam" id="PF20150">
    <property type="entry name" value="2EXR"/>
    <property type="match status" value="1"/>
</dbReference>
<evidence type="ECO:0000313" key="3">
    <source>
        <dbReference type="Proteomes" id="UP001148614"/>
    </source>
</evidence>